<gene>
    <name evidence="1" type="ORF">PROSTU_00720</name>
</gene>
<dbReference type="Proteomes" id="UP000004506">
    <property type="component" value="Unassembled WGS sequence"/>
</dbReference>
<name>A0AA87CW14_PROST</name>
<reference evidence="1 2" key="3">
    <citation type="submission" date="2008-05" db="EMBL/GenBank/DDBJ databases">
        <authorList>
            <person name="Fulton L."/>
            <person name="Clifton S."/>
            <person name="Fulton B."/>
            <person name="Xu J."/>
            <person name="Minx P."/>
            <person name="Pepin K.H."/>
            <person name="Johnson M."/>
            <person name="Thiruvilangam P."/>
            <person name="Bhonagiri V."/>
            <person name="Nash W.E."/>
            <person name="Mardis E.R."/>
            <person name="Wilson R.K."/>
        </authorList>
    </citation>
    <scope>NUCLEOTIDE SEQUENCE [LARGE SCALE GENOMIC DNA]</scope>
    <source>
        <strain evidence="1 2">ATCC 25827</strain>
    </source>
</reference>
<evidence type="ECO:0000313" key="2">
    <source>
        <dbReference type="Proteomes" id="UP000004506"/>
    </source>
</evidence>
<sequence>MKINGIPVALERSQSRLWMFRRLCTCRSGLNYGATSMFLSKKISLNMTTYYRCPL</sequence>
<reference evidence="2" key="1">
    <citation type="submission" date="2008-04" db="EMBL/GenBank/DDBJ databases">
        <title>Draft genome sequence of Providencia stuartii (ATCC 25827).</title>
        <authorList>
            <person name="Sudarsanam P."/>
            <person name="Ley R."/>
            <person name="Guruge J."/>
            <person name="Turnbaugh P.J."/>
            <person name="Mahowald M."/>
            <person name="Liep D."/>
            <person name="Gordon J."/>
        </authorList>
    </citation>
    <scope>NUCLEOTIDE SEQUENCE [LARGE SCALE GENOMIC DNA]</scope>
    <source>
        <strain evidence="2">ATCC 25827</strain>
    </source>
</reference>
<evidence type="ECO:0000313" key="1">
    <source>
        <dbReference type="EMBL" id="EDU61278.1"/>
    </source>
</evidence>
<protein>
    <submittedName>
        <fullName evidence="1">Uncharacterized protein</fullName>
    </submittedName>
</protein>
<comment type="caution">
    <text evidence="1">The sequence shown here is derived from an EMBL/GenBank/DDBJ whole genome shotgun (WGS) entry which is preliminary data.</text>
</comment>
<dbReference type="EMBL" id="ABJD02000072">
    <property type="protein sequence ID" value="EDU61278.1"/>
    <property type="molecule type" value="Genomic_DNA"/>
</dbReference>
<organism evidence="1 2">
    <name type="scientific">Providencia stuartii ATCC 25827</name>
    <dbReference type="NCBI Taxonomy" id="471874"/>
    <lineage>
        <taxon>Bacteria</taxon>
        <taxon>Pseudomonadati</taxon>
        <taxon>Pseudomonadota</taxon>
        <taxon>Gammaproteobacteria</taxon>
        <taxon>Enterobacterales</taxon>
        <taxon>Morganellaceae</taxon>
        <taxon>Providencia</taxon>
    </lineage>
</organism>
<accession>A0AA87CW14</accession>
<dbReference type="AlphaFoldDB" id="A0AA87CW14"/>
<proteinExistence type="predicted"/>
<reference evidence="2" key="2">
    <citation type="submission" date="2008-04" db="EMBL/GenBank/DDBJ databases">
        <title>Draft genome sequence of Providencia stuartii(ATCC 25827).</title>
        <authorList>
            <person name="Sudarsanam P."/>
            <person name="Ley R."/>
            <person name="Guruge J."/>
            <person name="Turnbaugh P.J."/>
            <person name="Mahowald M."/>
            <person name="Liep D."/>
            <person name="Gordon J."/>
        </authorList>
    </citation>
    <scope>NUCLEOTIDE SEQUENCE [LARGE SCALE GENOMIC DNA]</scope>
    <source>
        <strain evidence="2">ATCC 25827</strain>
    </source>
</reference>